<sequence>MKHTSFLYRDFWLWFPLWIILFIIAFFIESQLLETLAVGLLLTCLAAMAAFSNMDKNEIKKKNREDIENYIDLLEIISSRYFSIKNICELCNEVSNDDSKFTRGLRVPELNITPMHSHVRYSKYSFLVKAMLAKGKEGKHINNCLDLNTYIDMEARYHNLIAMMDRRNEINRDIMDKVAKISPYSGSELFHPNFEELSQCINFYQFSGFLYQTECVIIEMNHLLSGYKNITKGLQDELHSMFTDDATIEFGGMCKIPLHEDKLLFDYVELSVEEQEKLKRETYP</sequence>
<protein>
    <submittedName>
        <fullName evidence="2">Uncharacterized protein</fullName>
    </submittedName>
</protein>
<dbReference type="EMBL" id="BATM01000001">
    <property type="protein sequence ID" value="GAD78297.1"/>
    <property type="molecule type" value="Genomic_DNA"/>
</dbReference>
<reference evidence="2 3" key="1">
    <citation type="submission" date="2013-09" db="EMBL/GenBank/DDBJ databases">
        <title>Whole genome shotgun sequence of Vibrio ezurae NBRC 102218.</title>
        <authorList>
            <person name="Yoshida I."/>
            <person name="Hosoyama A."/>
            <person name="Numata M."/>
            <person name="Hashimoto M."/>
            <person name="Hosoyama Y."/>
            <person name="Tsuchikane K."/>
            <person name="Noguchi M."/>
            <person name="Hirakata S."/>
            <person name="Ichikawa N."/>
            <person name="Ohji S."/>
            <person name="Yamazoe A."/>
            <person name="Fujita N."/>
        </authorList>
    </citation>
    <scope>NUCLEOTIDE SEQUENCE [LARGE SCALE GENOMIC DNA]</scope>
    <source>
        <strain evidence="2 3">NBRC 102218</strain>
    </source>
</reference>
<keyword evidence="3" id="KW-1185">Reference proteome</keyword>
<dbReference type="eggNOG" id="ENOG5031P51">
    <property type="taxonomic scope" value="Bacteria"/>
</dbReference>
<keyword evidence="1" id="KW-1133">Transmembrane helix</keyword>
<comment type="caution">
    <text evidence="2">The sequence shown here is derived from an EMBL/GenBank/DDBJ whole genome shotgun (WGS) entry which is preliminary data.</text>
</comment>
<dbReference type="RefSeq" id="WP_021712021.1">
    <property type="nucleotide sequence ID" value="NZ_BATM01000001.1"/>
</dbReference>
<evidence type="ECO:0000256" key="1">
    <source>
        <dbReference type="SAM" id="Phobius"/>
    </source>
</evidence>
<name>U3AYK2_9VIBR</name>
<feature type="transmembrane region" description="Helical" evidence="1">
    <location>
        <begin position="12"/>
        <end position="30"/>
    </location>
</feature>
<organism evidence="2 3">
    <name type="scientific">Vibrio ezurae NBRC 102218</name>
    <dbReference type="NCBI Taxonomy" id="1219080"/>
    <lineage>
        <taxon>Bacteria</taxon>
        <taxon>Pseudomonadati</taxon>
        <taxon>Pseudomonadota</taxon>
        <taxon>Gammaproteobacteria</taxon>
        <taxon>Vibrionales</taxon>
        <taxon>Vibrionaceae</taxon>
        <taxon>Vibrio</taxon>
    </lineage>
</organism>
<dbReference type="AlphaFoldDB" id="U3AYK2"/>
<evidence type="ECO:0000313" key="2">
    <source>
        <dbReference type="EMBL" id="GAD78297.1"/>
    </source>
</evidence>
<dbReference type="Proteomes" id="UP000016562">
    <property type="component" value="Unassembled WGS sequence"/>
</dbReference>
<keyword evidence="1" id="KW-0812">Transmembrane</keyword>
<feature type="transmembrane region" description="Helical" evidence="1">
    <location>
        <begin position="36"/>
        <end position="54"/>
    </location>
</feature>
<proteinExistence type="predicted"/>
<gene>
    <name evidence="2" type="ORF">VEZ01S_01_00760</name>
</gene>
<accession>U3AYK2</accession>
<keyword evidence="1" id="KW-0472">Membrane</keyword>
<evidence type="ECO:0000313" key="3">
    <source>
        <dbReference type="Proteomes" id="UP000016562"/>
    </source>
</evidence>